<evidence type="ECO:0000313" key="5">
    <source>
        <dbReference type="EMBL" id="MDH6505005.1"/>
    </source>
</evidence>
<dbReference type="PANTHER" id="PTHR43132:SF2">
    <property type="entry name" value="ARSENICAL RESISTANCE OPERON REPRESSOR ARSR-RELATED"/>
    <property type="match status" value="1"/>
</dbReference>
<keyword evidence="6" id="KW-1185">Reference proteome</keyword>
<dbReference type="GO" id="GO:0003677">
    <property type="term" value="F:DNA binding"/>
    <property type="evidence" value="ECO:0007669"/>
    <property type="project" value="UniProtKB-KW"/>
</dbReference>
<keyword evidence="2 5" id="KW-0238">DNA-binding</keyword>
<keyword evidence="1" id="KW-0805">Transcription regulation</keyword>
<dbReference type="Gene3D" id="1.10.10.10">
    <property type="entry name" value="Winged helix-like DNA-binding domain superfamily/Winged helix DNA-binding domain"/>
    <property type="match status" value="1"/>
</dbReference>
<dbReference type="CDD" id="cd00090">
    <property type="entry name" value="HTH_ARSR"/>
    <property type="match status" value="1"/>
</dbReference>
<dbReference type="GO" id="GO:0003700">
    <property type="term" value="F:DNA-binding transcription factor activity"/>
    <property type="evidence" value="ECO:0007669"/>
    <property type="project" value="InterPro"/>
</dbReference>
<evidence type="ECO:0000259" key="4">
    <source>
        <dbReference type="PROSITE" id="PS50987"/>
    </source>
</evidence>
<dbReference type="AlphaFoldDB" id="A0AA43MAL4"/>
<dbReference type="SUPFAM" id="SSF46785">
    <property type="entry name" value="Winged helix' DNA-binding domain"/>
    <property type="match status" value="1"/>
</dbReference>
<dbReference type="Proteomes" id="UP001161160">
    <property type="component" value="Unassembled WGS sequence"/>
</dbReference>
<dbReference type="EMBL" id="JARXYA010000027">
    <property type="protein sequence ID" value="MDH6505005.1"/>
    <property type="molecule type" value="Genomic_DNA"/>
</dbReference>
<keyword evidence="3" id="KW-0804">Transcription</keyword>
<feature type="domain" description="HTH arsR-type" evidence="4">
    <location>
        <begin position="9"/>
        <end position="101"/>
    </location>
</feature>
<proteinExistence type="predicted"/>
<dbReference type="PROSITE" id="PS50987">
    <property type="entry name" value="HTH_ARSR_2"/>
    <property type="match status" value="1"/>
</dbReference>
<dbReference type="NCBIfam" id="NF033788">
    <property type="entry name" value="HTH_metalloreg"/>
    <property type="match status" value="1"/>
</dbReference>
<dbReference type="RefSeq" id="WP_280742436.1">
    <property type="nucleotide sequence ID" value="NZ_JARXVX010000001.1"/>
</dbReference>
<dbReference type="InterPro" id="IPR011991">
    <property type="entry name" value="ArsR-like_HTH"/>
</dbReference>
<dbReference type="SMART" id="SM00418">
    <property type="entry name" value="HTH_ARSR"/>
    <property type="match status" value="1"/>
</dbReference>
<reference evidence="5" key="1">
    <citation type="submission" date="2023-04" db="EMBL/GenBank/DDBJ databases">
        <title>Genome Encyclopedia of Bacteria and Archaea VI: Functional Genomics of Type Strains.</title>
        <authorList>
            <person name="Whitman W."/>
        </authorList>
    </citation>
    <scope>NUCLEOTIDE SEQUENCE</scope>
    <source>
        <strain evidence="5">Enz.4-51</strain>
    </source>
</reference>
<accession>A0AA43MAL4</accession>
<dbReference type="InterPro" id="IPR051011">
    <property type="entry name" value="Metal_resp_trans_reg"/>
</dbReference>
<dbReference type="PRINTS" id="PR00778">
    <property type="entry name" value="HTHARSR"/>
</dbReference>
<comment type="caution">
    <text evidence="5">The sequence shown here is derived from an EMBL/GenBank/DDBJ whole genome shotgun (WGS) entry which is preliminary data.</text>
</comment>
<dbReference type="Pfam" id="PF01022">
    <property type="entry name" value="HTH_5"/>
    <property type="match status" value="1"/>
</dbReference>
<dbReference type="InterPro" id="IPR036390">
    <property type="entry name" value="WH_DNA-bd_sf"/>
</dbReference>
<evidence type="ECO:0000256" key="3">
    <source>
        <dbReference type="ARBA" id="ARBA00023163"/>
    </source>
</evidence>
<evidence type="ECO:0000256" key="2">
    <source>
        <dbReference type="ARBA" id="ARBA00023125"/>
    </source>
</evidence>
<evidence type="ECO:0000256" key="1">
    <source>
        <dbReference type="ARBA" id="ARBA00023015"/>
    </source>
</evidence>
<dbReference type="GeneID" id="83595444"/>
<dbReference type="PANTHER" id="PTHR43132">
    <property type="entry name" value="ARSENICAL RESISTANCE OPERON REPRESSOR ARSR-RELATED"/>
    <property type="match status" value="1"/>
</dbReference>
<sequence length="101" mass="11743">MKIINLKKMQSSADDACRLMKVLSNRDRMMLLCQISQGEMCVGELEECLDIHQPTLSQQLTVLRNEELVETRREGKQIYYSLSNHVALEVMNVLYKNYCSK</sequence>
<protein>
    <submittedName>
        <fullName evidence="5">DNA-binding transcriptional ArsR family regulator</fullName>
    </submittedName>
</protein>
<name>A0AA43MAL4_9BURK</name>
<dbReference type="InterPro" id="IPR001845">
    <property type="entry name" value="HTH_ArsR_DNA-bd_dom"/>
</dbReference>
<organism evidence="5 6">
    <name type="scientific">Polynucleobacter sphagniphilus</name>
    <dbReference type="NCBI Taxonomy" id="1743169"/>
    <lineage>
        <taxon>Bacteria</taxon>
        <taxon>Pseudomonadati</taxon>
        <taxon>Pseudomonadota</taxon>
        <taxon>Betaproteobacteria</taxon>
        <taxon>Burkholderiales</taxon>
        <taxon>Burkholderiaceae</taxon>
        <taxon>Polynucleobacter</taxon>
    </lineage>
</organism>
<gene>
    <name evidence="5" type="ORF">M2127_002335</name>
</gene>
<evidence type="ECO:0000313" key="6">
    <source>
        <dbReference type="Proteomes" id="UP001161160"/>
    </source>
</evidence>
<dbReference type="InterPro" id="IPR036388">
    <property type="entry name" value="WH-like_DNA-bd_sf"/>
</dbReference>